<dbReference type="AlphaFoldDB" id="C8NH98"/>
<keyword evidence="2" id="KW-1185">Reference proteome</keyword>
<dbReference type="GeneID" id="78412041"/>
<dbReference type="Gene3D" id="3.60.40.10">
    <property type="entry name" value="PPM-type phosphatase domain"/>
    <property type="match status" value="1"/>
</dbReference>
<dbReference type="Proteomes" id="UP000005926">
    <property type="component" value="Unassembled WGS sequence"/>
</dbReference>
<reference evidence="1 2" key="1">
    <citation type="submission" date="2009-08" db="EMBL/GenBank/DDBJ databases">
        <authorList>
            <person name="Muzny D."/>
            <person name="Qin X."/>
            <person name="Deng J."/>
            <person name="Jiang H."/>
            <person name="Liu Y."/>
            <person name="Qu J."/>
            <person name="Song X.-Z."/>
            <person name="Zhang L."/>
            <person name="Thornton R."/>
            <person name="Coyle M."/>
            <person name="Francisco L."/>
            <person name="Jackson L."/>
            <person name="Javaid M."/>
            <person name="Korchina V."/>
            <person name="Kovar C."/>
            <person name="Mata R."/>
            <person name="Mathew T."/>
            <person name="Ngo R."/>
            <person name="Nguyen L."/>
            <person name="Nguyen N."/>
            <person name="Okwuonu G."/>
            <person name="Ongeri F."/>
            <person name="Pham C."/>
            <person name="Simmons D."/>
            <person name="Wilczek-Boney K."/>
            <person name="Hale W."/>
            <person name="Jakkamsetti A."/>
            <person name="Pham P."/>
            <person name="Ruth R."/>
            <person name="San Lucas F."/>
            <person name="Warren J."/>
            <person name="Zhang J."/>
            <person name="Zhao Z."/>
            <person name="Zhou C."/>
            <person name="Zhu D."/>
            <person name="Lee S."/>
            <person name="Bess C."/>
            <person name="Blankenburg K."/>
            <person name="Forbes L."/>
            <person name="Fu Q."/>
            <person name="Gubbala S."/>
            <person name="Hirani K."/>
            <person name="Jayaseelan J.C."/>
            <person name="Lara F."/>
            <person name="Munidasa M."/>
            <person name="Palculict T."/>
            <person name="Patil S."/>
            <person name="Pu L.-L."/>
            <person name="Saada N."/>
            <person name="Tang L."/>
            <person name="Weissenberger G."/>
            <person name="Zhu Y."/>
            <person name="Hemphill L."/>
            <person name="Shang Y."/>
            <person name="Youmans B."/>
            <person name="Ayvaz T."/>
            <person name="Ross M."/>
            <person name="Santibanez J."/>
            <person name="Aqrawi P."/>
            <person name="Gross S."/>
            <person name="Joshi V."/>
            <person name="Fowler G."/>
            <person name="Nazareth L."/>
            <person name="Reid J."/>
            <person name="Worley K."/>
            <person name="Petrosino J."/>
            <person name="Highlander S."/>
            <person name="Gibbs R."/>
        </authorList>
    </citation>
    <scope>NUCLEOTIDE SEQUENCE [LARGE SCALE GENOMIC DNA]</scope>
    <source>
        <strain evidence="1 2">ATCC 49175</strain>
    </source>
</reference>
<evidence type="ECO:0000313" key="1">
    <source>
        <dbReference type="EMBL" id="EEW37075.1"/>
    </source>
</evidence>
<accession>C8NH98</accession>
<sequence length="248" mass="27892">MKIKSICSIQGTAVENEDALGSFGNFFWVIDGATDLYNAKKSIGYSVSEVTHLLSKVIAKHCAESKTLKEIFSESIKEVRSIIGLDDSNHEEYCKLPTFAFVFAKLTKTKLEYMILGDCVMLVNDQEVTDHRVDRLFDLGKNEIALSSKEGPERKIILQKIRELANTSNGYWIGSLDESCVEHAIYGSTEVTSPLIVLMSDGFYEFYSQHPENKLDDLIVMRKQSQEVDPIYGKKDDASILIVDLLTD</sequence>
<dbReference type="HOGENOM" id="CLU_1118927_0_0_9"/>
<dbReference type="SUPFAM" id="SSF81606">
    <property type="entry name" value="PP2C-like"/>
    <property type="match status" value="1"/>
</dbReference>
<dbReference type="EMBL" id="ACKZ01000020">
    <property type="protein sequence ID" value="EEW37075.1"/>
    <property type="molecule type" value="Genomic_DNA"/>
</dbReference>
<name>C8NH98_9LACT</name>
<dbReference type="STRING" id="638301.HMPREF0444_1293"/>
<dbReference type="InterPro" id="IPR036457">
    <property type="entry name" value="PPM-type-like_dom_sf"/>
</dbReference>
<organism evidence="1 2">
    <name type="scientific">Granulicatella adiacens ATCC 49175</name>
    <dbReference type="NCBI Taxonomy" id="638301"/>
    <lineage>
        <taxon>Bacteria</taxon>
        <taxon>Bacillati</taxon>
        <taxon>Bacillota</taxon>
        <taxon>Bacilli</taxon>
        <taxon>Lactobacillales</taxon>
        <taxon>Carnobacteriaceae</taxon>
        <taxon>Granulicatella</taxon>
    </lineage>
</organism>
<protein>
    <recommendedName>
        <fullName evidence="3">PPM-type phosphatase domain-containing protein</fullName>
    </recommendedName>
</protein>
<evidence type="ECO:0008006" key="3">
    <source>
        <dbReference type="Google" id="ProtNLM"/>
    </source>
</evidence>
<dbReference type="RefSeq" id="WP_005607608.1">
    <property type="nucleotide sequence ID" value="NZ_CP102283.1"/>
</dbReference>
<comment type="caution">
    <text evidence="1">The sequence shown here is derived from an EMBL/GenBank/DDBJ whole genome shotgun (WGS) entry which is preliminary data.</text>
</comment>
<proteinExistence type="predicted"/>
<gene>
    <name evidence="1" type="ORF">HMPREF0444_1293</name>
</gene>
<evidence type="ECO:0000313" key="2">
    <source>
        <dbReference type="Proteomes" id="UP000005926"/>
    </source>
</evidence>
<dbReference type="eggNOG" id="COG0631">
    <property type="taxonomic scope" value="Bacteria"/>
</dbReference>